<dbReference type="InterPro" id="IPR028994">
    <property type="entry name" value="Integrin_alpha_N"/>
</dbReference>
<sequence length="830" mass="91029">MAKQWPVAYLLSFWHLGTLNVTAFNLDTQNVLQRNGDPGSLFGFSVAFHQQLNPAKKNLLLVGAPRSKHQNQVNVTGVVYQCDMTKTSERCRPIEFDNEEFLDSKGISDQWMGVRVTSQGPGKNVMTCAHRYQQWSPSPSLYVPRLVTGQCYLLGDDLQVGKEERTWRRVVCDSEHLTRRQKDPDWFSYCQQGHGASFAKDNVSLLFGAPGAYQWKGIVRMELLDNLDISSADSRETGDVDQFNMKLIPLQRNSYLGCNIPMNSVVLSPGFSTDSGMALLRQGELTVVSGAPRGGYSGQVAFLKADPEAQRSLSVELILSGPGLASSFGYDVAVGDFNGDGWEDLAVGAPQFFVKDGVVGGAVYIYSNSKGKHWEEIVPTQLLGHKESMFGLAVENVGDINQDDIAVGAPYDGSGQVYLYYGSSDGINKKPVQVLSSGSNKVTLFGYSLSVLNYTFGADAERKQMRLPHRVNLGSSQGKLELPGQKTQICTEIQLQLLRDIKDRLHSIPVSVTVSLWSSSQTSGTSADLPDVTPVLDLFQQNSIVSEIILINKGCGTDNICQSNLQLQYKFCSRKTQNNQDVFKSLAREDGVTVITPSEEDIALEIIVTNRNGDDAHQSHSVISLPDTLHYSSIVYGTASLHHAWLEQKIEETDVLSSAEWSGEVLGPWGEEVLMGLAEPASLLEQLGEVTFYVLLATSGISLSTKDINVTLQLETLARPSQVSLGANLRGESAITSVDEIGTAVQYEFRNCTDGLKCVQIRCPLLGLDSTAVMVLHSRLWNTTFTEDYSSLNYLDIVVDATLSLTNSPENIQLKPEKLGTKTMGALRLQ</sequence>
<gene>
    <name evidence="17" type="primary">ITGA6_0</name>
    <name evidence="17" type="ORF">EYF80_016759</name>
</gene>
<feature type="repeat" description="FG-GAP" evidence="12">
    <location>
        <begin position="376"/>
        <end position="429"/>
    </location>
</feature>
<dbReference type="InterPro" id="IPR048286">
    <property type="entry name" value="Integrin_alpha_Ig-like_3"/>
</dbReference>
<keyword evidence="10 13" id="KW-0675">Receptor</keyword>
<dbReference type="Gene3D" id="2.60.40.1530">
    <property type="entry name" value="ntegrin, alpha v. Chain A, domain 4"/>
    <property type="match status" value="1"/>
</dbReference>
<evidence type="ECO:0000256" key="9">
    <source>
        <dbReference type="ARBA" id="ARBA00023136"/>
    </source>
</evidence>
<evidence type="ECO:0000256" key="2">
    <source>
        <dbReference type="ARBA" id="ARBA00008054"/>
    </source>
</evidence>
<dbReference type="Pfam" id="PF20806">
    <property type="entry name" value="Integrin_A_Ig_3"/>
    <property type="match status" value="1"/>
</dbReference>
<evidence type="ECO:0000313" key="18">
    <source>
        <dbReference type="Proteomes" id="UP000314294"/>
    </source>
</evidence>
<evidence type="ECO:0000256" key="10">
    <source>
        <dbReference type="ARBA" id="ARBA00023170"/>
    </source>
</evidence>
<dbReference type="PANTHER" id="PTHR23220:SF9">
    <property type="entry name" value="INTEGRIN ALPHA-6"/>
    <property type="match status" value="1"/>
</dbReference>
<keyword evidence="9" id="KW-0472">Membrane</keyword>
<evidence type="ECO:0000256" key="8">
    <source>
        <dbReference type="ARBA" id="ARBA00023037"/>
    </source>
</evidence>
<dbReference type="GO" id="GO:0007160">
    <property type="term" value="P:cell-matrix adhesion"/>
    <property type="evidence" value="ECO:0007669"/>
    <property type="project" value="TreeGrafter"/>
</dbReference>
<evidence type="ECO:0000259" key="15">
    <source>
        <dbReference type="Pfam" id="PF20805"/>
    </source>
</evidence>
<dbReference type="SUPFAM" id="SSF69179">
    <property type="entry name" value="Integrin domains"/>
    <property type="match status" value="3"/>
</dbReference>
<feature type="repeat" description="FG-GAP" evidence="12">
    <location>
        <begin position="314"/>
        <end position="375"/>
    </location>
</feature>
<evidence type="ECO:0000256" key="7">
    <source>
        <dbReference type="ARBA" id="ARBA00022989"/>
    </source>
</evidence>
<evidence type="ECO:0000256" key="5">
    <source>
        <dbReference type="ARBA" id="ARBA00022737"/>
    </source>
</evidence>
<dbReference type="InterPro" id="IPR000413">
    <property type="entry name" value="Integrin_alpha"/>
</dbReference>
<dbReference type="PRINTS" id="PR01185">
    <property type="entry name" value="INTEGRINA"/>
</dbReference>
<dbReference type="Pfam" id="PF01839">
    <property type="entry name" value="FG-GAP"/>
    <property type="match status" value="1"/>
</dbReference>
<dbReference type="Gene3D" id="2.60.40.1510">
    <property type="entry name" value="ntegrin, alpha v. Chain A, domain 3"/>
    <property type="match status" value="1"/>
</dbReference>
<feature type="repeat" description="FG-GAP" evidence="12">
    <location>
        <begin position="30"/>
        <end position="91"/>
    </location>
</feature>
<comment type="subcellular location">
    <subcellularLocation>
        <location evidence="1 13">Membrane</location>
        <topology evidence="1 13">Single-pass type I membrane protein</topology>
    </subcellularLocation>
</comment>
<dbReference type="GO" id="GO:0050900">
    <property type="term" value="P:leukocyte migration"/>
    <property type="evidence" value="ECO:0007669"/>
    <property type="project" value="TreeGrafter"/>
</dbReference>
<evidence type="ECO:0000256" key="6">
    <source>
        <dbReference type="ARBA" id="ARBA00022889"/>
    </source>
</evidence>
<feature type="signal peptide" evidence="13">
    <location>
        <begin position="1"/>
        <end position="23"/>
    </location>
</feature>
<organism evidence="17 18">
    <name type="scientific">Liparis tanakae</name>
    <name type="common">Tanaka's snailfish</name>
    <dbReference type="NCBI Taxonomy" id="230148"/>
    <lineage>
        <taxon>Eukaryota</taxon>
        <taxon>Metazoa</taxon>
        <taxon>Chordata</taxon>
        <taxon>Craniata</taxon>
        <taxon>Vertebrata</taxon>
        <taxon>Euteleostomi</taxon>
        <taxon>Actinopterygii</taxon>
        <taxon>Neopterygii</taxon>
        <taxon>Teleostei</taxon>
        <taxon>Neoteleostei</taxon>
        <taxon>Acanthomorphata</taxon>
        <taxon>Eupercaria</taxon>
        <taxon>Perciformes</taxon>
        <taxon>Cottioidei</taxon>
        <taxon>Cottales</taxon>
        <taxon>Liparidae</taxon>
        <taxon>Liparis</taxon>
    </lineage>
</organism>
<keyword evidence="4 13" id="KW-0732">Signal</keyword>
<evidence type="ECO:0000256" key="1">
    <source>
        <dbReference type="ARBA" id="ARBA00004479"/>
    </source>
</evidence>
<evidence type="ECO:0000259" key="14">
    <source>
        <dbReference type="Pfam" id="PF08441"/>
    </source>
</evidence>
<comment type="caution">
    <text evidence="17">The sequence shown here is derived from an EMBL/GenBank/DDBJ whole genome shotgun (WGS) entry which is preliminary data.</text>
</comment>
<dbReference type="GO" id="GO:0008305">
    <property type="term" value="C:integrin complex"/>
    <property type="evidence" value="ECO:0007669"/>
    <property type="project" value="InterPro"/>
</dbReference>
<dbReference type="SMART" id="SM00191">
    <property type="entry name" value="Int_alpha"/>
    <property type="match status" value="3"/>
</dbReference>
<dbReference type="InterPro" id="IPR032695">
    <property type="entry name" value="Integrin_dom_sf"/>
</dbReference>
<dbReference type="AlphaFoldDB" id="A0A4Z2I4U9"/>
<evidence type="ECO:0000259" key="16">
    <source>
        <dbReference type="Pfam" id="PF20806"/>
    </source>
</evidence>
<dbReference type="EMBL" id="SRLO01000129">
    <property type="protein sequence ID" value="TNN73089.1"/>
    <property type="molecule type" value="Genomic_DNA"/>
</dbReference>
<keyword evidence="8 13" id="KW-0401">Integrin</keyword>
<dbReference type="Pfam" id="PF08441">
    <property type="entry name" value="Integrin_A_Ig_1"/>
    <property type="match status" value="1"/>
</dbReference>
<evidence type="ECO:0000256" key="4">
    <source>
        <dbReference type="ARBA" id="ARBA00022729"/>
    </source>
</evidence>
<proteinExistence type="inferred from homology"/>
<dbReference type="Proteomes" id="UP000314294">
    <property type="component" value="Unassembled WGS sequence"/>
</dbReference>
<keyword evidence="7" id="KW-1133">Transmembrane helix</keyword>
<dbReference type="SUPFAM" id="SSF69318">
    <property type="entry name" value="Integrin alpha N-terminal domain"/>
    <property type="match status" value="1"/>
</dbReference>
<evidence type="ECO:0000313" key="17">
    <source>
        <dbReference type="EMBL" id="TNN73089.1"/>
    </source>
</evidence>
<dbReference type="GO" id="GO:0005178">
    <property type="term" value="F:integrin binding"/>
    <property type="evidence" value="ECO:0007669"/>
    <property type="project" value="TreeGrafter"/>
</dbReference>
<dbReference type="InterPro" id="IPR048285">
    <property type="entry name" value="Integrin_alpha_Ig-like_2"/>
</dbReference>
<reference evidence="17 18" key="1">
    <citation type="submission" date="2019-03" db="EMBL/GenBank/DDBJ databases">
        <title>First draft genome of Liparis tanakae, snailfish: a comprehensive survey of snailfish specific genes.</title>
        <authorList>
            <person name="Kim W."/>
            <person name="Song I."/>
            <person name="Jeong J.-H."/>
            <person name="Kim D."/>
            <person name="Kim S."/>
            <person name="Ryu S."/>
            <person name="Song J.Y."/>
            <person name="Lee S.K."/>
        </authorList>
    </citation>
    <scope>NUCLEOTIDE SEQUENCE [LARGE SCALE GENOMIC DNA]</scope>
    <source>
        <tissue evidence="17">Muscle</tissue>
    </source>
</reference>
<evidence type="ECO:0000256" key="3">
    <source>
        <dbReference type="ARBA" id="ARBA00022692"/>
    </source>
</evidence>
<dbReference type="GO" id="GO:0033627">
    <property type="term" value="P:cell adhesion mediated by integrin"/>
    <property type="evidence" value="ECO:0007669"/>
    <property type="project" value="TreeGrafter"/>
</dbReference>
<keyword evidence="18" id="KW-1185">Reference proteome</keyword>
<evidence type="ECO:0000256" key="13">
    <source>
        <dbReference type="RuleBase" id="RU003762"/>
    </source>
</evidence>
<dbReference type="InterPro" id="IPR013519">
    <property type="entry name" value="Int_alpha_beta-p"/>
</dbReference>
<dbReference type="GO" id="GO:0009897">
    <property type="term" value="C:external side of plasma membrane"/>
    <property type="evidence" value="ECO:0007669"/>
    <property type="project" value="TreeGrafter"/>
</dbReference>
<evidence type="ECO:0000256" key="12">
    <source>
        <dbReference type="PROSITE-ProRule" id="PRU00803"/>
    </source>
</evidence>
<evidence type="ECO:0000256" key="11">
    <source>
        <dbReference type="ARBA" id="ARBA00023180"/>
    </source>
</evidence>
<dbReference type="PANTHER" id="PTHR23220">
    <property type="entry name" value="INTEGRIN ALPHA"/>
    <property type="match status" value="1"/>
</dbReference>
<keyword evidence="3" id="KW-0812">Transmembrane</keyword>
<dbReference type="InterPro" id="IPR013649">
    <property type="entry name" value="Integrin_alpha_Ig-like_1"/>
</dbReference>
<dbReference type="GO" id="GO:0098609">
    <property type="term" value="P:cell-cell adhesion"/>
    <property type="evidence" value="ECO:0007669"/>
    <property type="project" value="TreeGrafter"/>
</dbReference>
<dbReference type="InterPro" id="IPR013517">
    <property type="entry name" value="FG-GAP"/>
</dbReference>
<feature type="domain" description="Integrin alpha third immunoglobulin-like" evidence="16">
    <location>
        <begin position="751"/>
        <end position="815"/>
    </location>
</feature>
<dbReference type="PROSITE" id="PS51470">
    <property type="entry name" value="FG_GAP"/>
    <property type="match status" value="3"/>
</dbReference>
<keyword evidence="6 13" id="KW-0130">Cell adhesion</keyword>
<name>A0A4Z2I4U9_9TELE</name>
<dbReference type="Pfam" id="PF20805">
    <property type="entry name" value="Integrin_A_Ig_2"/>
    <property type="match status" value="1"/>
</dbReference>
<feature type="domain" description="Integrin alpha first immunoglubulin-like" evidence="14">
    <location>
        <begin position="451"/>
        <end position="550"/>
    </location>
</feature>
<comment type="similarity">
    <text evidence="2 13">Belongs to the integrin alpha chain family.</text>
</comment>
<feature type="domain" description="Integrin alpha second immunoglobulin-like" evidence="15">
    <location>
        <begin position="555"/>
        <end position="717"/>
    </location>
</feature>
<feature type="chain" id="PRO_5021432867" evidence="13">
    <location>
        <begin position="24"/>
        <end position="830"/>
    </location>
</feature>
<dbReference type="OrthoDB" id="5317514at2759"/>
<dbReference type="Gene3D" id="2.130.10.130">
    <property type="entry name" value="Integrin alpha, N-terminal"/>
    <property type="match status" value="1"/>
</dbReference>
<keyword evidence="5" id="KW-0677">Repeat</keyword>
<keyword evidence="11" id="KW-0325">Glycoprotein</keyword>
<dbReference type="GO" id="GO:0007229">
    <property type="term" value="P:integrin-mediated signaling pathway"/>
    <property type="evidence" value="ECO:0007669"/>
    <property type="project" value="UniProtKB-KW"/>
</dbReference>
<accession>A0A4Z2I4U9</accession>
<protein>
    <submittedName>
        <fullName evidence="17">Integrin alpha-6</fullName>
    </submittedName>
</protein>